<evidence type="ECO:0000313" key="10">
    <source>
        <dbReference type="EMBL" id="TDX98208.1"/>
    </source>
</evidence>
<comment type="subunit">
    <text evidence="4">Probably forms a complex composed of NirD, NirL, NirG and NirH. All proteins are required for the total conversion of siroheme to didecarboxysiroheme.</text>
</comment>
<evidence type="ECO:0000256" key="5">
    <source>
        <dbReference type="ARBA" id="ARBA00023471"/>
    </source>
</evidence>
<dbReference type="Proteomes" id="UP000294914">
    <property type="component" value="Unassembled WGS sequence"/>
</dbReference>
<accession>A0A4R8IJI0</accession>
<dbReference type="RefSeq" id="WP_134085242.1">
    <property type="nucleotide sequence ID" value="NZ_SOQX01000009.1"/>
</dbReference>
<dbReference type="EMBL" id="SOQX01000009">
    <property type="protein sequence ID" value="TDX98208.1"/>
    <property type="molecule type" value="Genomic_DNA"/>
</dbReference>
<dbReference type="OrthoDB" id="5568033at2"/>
<dbReference type="InterPro" id="IPR036388">
    <property type="entry name" value="WH-like_DNA-bd_sf"/>
</dbReference>
<dbReference type="PANTHER" id="PTHR43413">
    <property type="entry name" value="TRANSCRIPTIONAL REGULATOR, ASNC FAMILY"/>
    <property type="match status" value="1"/>
</dbReference>
<comment type="similarity">
    <text evidence="3">Belongs to the Ahb/Nir family.</text>
</comment>
<reference evidence="10 11" key="1">
    <citation type="submission" date="2019-03" db="EMBL/GenBank/DDBJ databases">
        <title>Genomic Encyclopedia of Type Strains, Phase IV (KMG-IV): sequencing the most valuable type-strain genomes for metagenomic binning, comparative biology and taxonomic classification.</title>
        <authorList>
            <person name="Goeker M."/>
        </authorList>
    </citation>
    <scope>NUCLEOTIDE SEQUENCE [LARGE SCALE GENOMIC DNA]</scope>
    <source>
        <strain evidence="10 11">DSM 16326</strain>
    </source>
</reference>
<name>A0A4R8IJI0_9GAMM</name>
<comment type="catalytic activity">
    <reaction evidence="7">
        <text>siroheme + 2 H(+) = 12,18-didecarboxysiroheme + 2 CO2</text>
        <dbReference type="Rhea" id="RHEA:19093"/>
        <dbReference type="ChEBI" id="CHEBI:15378"/>
        <dbReference type="ChEBI" id="CHEBI:16526"/>
        <dbReference type="ChEBI" id="CHEBI:60052"/>
        <dbReference type="ChEBI" id="CHEBI:140497"/>
        <dbReference type="EC" id="4.1.1.111"/>
    </reaction>
</comment>
<dbReference type="Pfam" id="PF22451">
    <property type="entry name" value="NirdL-like_HTH"/>
    <property type="match status" value="1"/>
</dbReference>
<comment type="function">
    <text evidence="6">Involved in heme d1 biosynthesis. Catalyzes the decarboxylation of siroheme into didecarboxysiroheme.</text>
</comment>
<feature type="domain" description="Siroheme decarboxylase AsnC-like ligand binding" evidence="8">
    <location>
        <begin position="70"/>
        <end position="144"/>
    </location>
</feature>
<feature type="domain" description="Siroheme decarboxylase NirL-like HTH" evidence="9">
    <location>
        <begin position="11"/>
        <end position="56"/>
    </location>
</feature>
<dbReference type="Pfam" id="PF17805">
    <property type="entry name" value="AsnC_trans_reg2"/>
    <property type="match status" value="1"/>
</dbReference>
<evidence type="ECO:0000256" key="4">
    <source>
        <dbReference type="ARBA" id="ARBA00023465"/>
    </source>
</evidence>
<dbReference type="InterPro" id="IPR050684">
    <property type="entry name" value="HTH-Siroheme_Decarb"/>
</dbReference>
<keyword evidence="1" id="KW-0456">Lyase</keyword>
<dbReference type="PANTHER" id="PTHR43413:SF1">
    <property type="entry name" value="SIROHEME DECARBOXYLASE NIRL SUBUNIT"/>
    <property type="match status" value="1"/>
</dbReference>
<evidence type="ECO:0000313" key="11">
    <source>
        <dbReference type="Proteomes" id="UP000294914"/>
    </source>
</evidence>
<evidence type="ECO:0000259" key="9">
    <source>
        <dbReference type="Pfam" id="PF22451"/>
    </source>
</evidence>
<dbReference type="SUPFAM" id="SSF46785">
    <property type="entry name" value="Winged helix' DNA-binding domain"/>
    <property type="match status" value="1"/>
</dbReference>
<evidence type="ECO:0000259" key="8">
    <source>
        <dbReference type="Pfam" id="PF17805"/>
    </source>
</evidence>
<evidence type="ECO:0000256" key="2">
    <source>
        <dbReference type="ARBA" id="ARBA00023444"/>
    </source>
</evidence>
<dbReference type="InterPro" id="IPR036390">
    <property type="entry name" value="WH_DNA-bd_sf"/>
</dbReference>
<evidence type="ECO:0000256" key="3">
    <source>
        <dbReference type="ARBA" id="ARBA00023457"/>
    </source>
</evidence>
<proteinExistence type="inferred from homology"/>
<dbReference type="EC" id="4.1.1.111" evidence="5"/>
<dbReference type="InterPro" id="IPR053953">
    <property type="entry name" value="NirdL-like_HTH"/>
</dbReference>
<dbReference type="Gene3D" id="3.30.70.3460">
    <property type="match status" value="1"/>
</dbReference>
<dbReference type="Gene3D" id="1.10.10.10">
    <property type="entry name" value="Winged helix-like DNA-binding domain superfamily/Winged helix DNA-binding domain"/>
    <property type="match status" value="1"/>
</dbReference>
<keyword evidence="11" id="KW-1185">Reference proteome</keyword>
<dbReference type="GO" id="GO:0016829">
    <property type="term" value="F:lyase activity"/>
    <property type="evidence" value="ECO:0007669"/>
    <property type="project" value="UniProtKB-KW"/>
</dbReference>
<gene>
    <name evidence="10" type="ORF">EDC23_2692</name>
</gene>
<evidence type="ECO:0000256" key="1">
    <source>
        <dbReference type="ARBA" id="ARBA00023239"/>
    </source>
</evidence>
<dbReference type="AlphaFoldDB" id="A0A4R8IJI0"/>
<organism evidence="10 11">
    <name type="scientific">Thiohalophilus thiocyanatoxydans</name>
    <dbReference type="NCBI Taxonomy" id="381308"/>
    <lineage>
        <taxon>Bacteria</taxon>
        <taxon>Pseudomonadati</taxon>
        <taxon>Pseudomonadota</taxon>
        <taxon>Gammaproteobacteria</taxon>
        <taxon>Thiohalomonadales</taxon>
        <taxon>Thiohalophilaceae</taxon>
        <taxon>Thiohalophilus</taxon>
    </lineage>
</organism>
<sequence length="155" mass="17577">MTDTRHLTELERHLLNDYQHDLPLSPTPYADMAEQLGVSEKQVLESLDTLHRDGLISRVGAVFRPNRVGASTLAAMSVDESELESIAEIISSYPHVNHNYEREHEFNLWFVATASSEAELCSVLGEMEERTSHSILALPLLEDYHIDLGFDLQWT</sequence>
<comment type="caution">
    <text evidence="10">The sequence shown here is derived from an EMBL/GenBank/DDBJ whole genome shotgun (WGS) entry which is preliminary data.</text>
</comment>
<dbReference type="InterPro" id="IPR040523">
    <property type="entry name" value="AsnC_trans_reg2"/>
</dbReference>
<evidence type="ECO:0000256" key="6">
    <source>
        <dbReference type="ARBA" id="ARBA00045291"/>
    </source>
</evidence>
<comment type="pathway">
    <text evidence="2">Porphyrin-containing compound metabolism.</text>
</comment>
<evidence type="ECO:0000256" key="7">
    <source>
        <dbReference type="ARBA" id="ARBA00048470"/>
    </source>
</evidence>
<protein>
    <recommendedName>
        <fullName evidence="5">siroheme decarboxylase</fullName>
        <ecNumber evidence="5">4.1.1.111</ecNumber>
    </recommendedName>
</protein>